<dbReference type="RefSeq" id="WP_095744113.1">
    <property type="nucleotide sequence ID" value="NZ_CP023284.1"/>
</dbReference>
<gene>
    <name evidence="1" type="ORF">CKY39_08555</name>
</gene>
<reference evidence="1 2" key="1">
    <citation type="submission" date="2017-09" db="EMBL/GenBank/DDBJ databases">
        <title>The diverse metabolic capabilities of V. boronicumulans make it an excellent choice for continued studies on novel biodegradation.</title>
        <authorList>
            <person name="Sun S."/>
        </authorList>
    </citation>
    <scope>NUCLEOTIDE SEQUENCE [LARGE SCALE GENOMIC DNA]</scope>
    <source>
        <strain evidence="1 2">J1</strain>
    </source>
</reference>
<name>A0A250DFV6_9BURK</name>
<dbReference type="EMBL" id="CP023284">
    <property type="protein sequence ID" value="ATA53255.1"/>
    <property type="molecule type" value="Genomic_DNA"/>
</dbReference>
<evidence type="ECO:0000313" key="2">
    <source>
        <dbReference type="Proteomes" id="UP000217154"/>
    </source>
</evidence>
<sequence length="142" mass="15457">MPSPLDNLCGPSKPLTAEAPDAREFAGLLRSGLARLADAQVTQLSLESRFDLAYNAAHALCLAALRWHGYRSGNRFIVFQVLPHTLALGPEVWRVLAKGHEIRNLGEYEGDMNIDERIVRDLIVACQRVASALSGLPLPAAT</sequence>
<evidence type="ECO:0008006" key="3">
    <source>
        <dbReference type="Google" id="ProtNLM"/>
    </source>
</evidence>
<dbReference type="AlphaFoldDB" id="A0A250DFV6"/>
<proteinExistence type="predicted"/>
<protein>
    <recommendedName>
        <fullName evidence="3">HEPN domain-containing protein</fullName>
    </recommendedName>
</protein>
<evidence type="ECO:0000313" key="1">
    <source>
        <dbReference type="EMBL" id="ATA53255.1"/>
    </source>
</evidence>
<organism evidence="1 2">
    <name type="scientific">Variovorax boronicumulans</name>
    <dbReference type="NCBI Taxonomy" id="436515"/>
    <lineage>
        <taxon>Bacteria</taxon>
        <taxon>Pseudomonadati</taxon>
        <taxon>Pseudomonadota</taxon>
        <taxon>Betaproteobacteria</taxon>
        <taxon>Burkholderiales</taxon>
        <taxon>Comamonadaceae</taxon>
        <taxon>Variovorax</taxon>
    </lineage>
</organism>
<dbReference type="Proteomes" id="UP000217154">
    <property type="component" value="Chromosome"/>
</dbReference>
<accession>A0A250DFV6</accession>
<dbReference type="KEGG" id="vbo:CKY39_08555"/>